<feature type="binding site" evidence="7">
    <location>
        <begin position="54"/>
        <end position="56"/>
    </location>
    <ligand>
        <name>5-amino-6-(D-ribitylamino)uracil</name>
        <dbReference type="ChEBI" id="CHEBI:15934"/>
    </ligand>
</feature>
<dbReference type="AlphaFoldDB" id="A0A1B8NYI5"/>
<evidence type="ECO:0000256" key="4">
    <source>
        <dbReference type="ARBA" id="ARBA00022619"/>
    </source>
</evidence>
<dbReference type="GO" id="GO:0009349">
    <property type="term" value="C:riboflavin synthase complex"/>
    <property type="evidence" value="ECO:0007669"/>
    <property type="project" value="InterPro"/>
</dbReference>
<dbReference type="GO" id="GO:0009231">
    <property type="term" value="P:riboflavin biosynthetic process"/>
    <property type="evidence" value="ECO:0007669"/>
    <property type="project" value="UniProtKB-UniRule"/>
</dbReference>
<dbReference type="InterPro" id="IPR002180">
    <property type="entry name" value="LS/RS"/>
</dbReference>
<evidence type="ECO:0000313" key="8">
    <source>
        <dbReference type="EMBL" id="OBX35059.1"/>
    </source>
</evidence>
<dbReference type="Proteomes" id="UP000092504">
    <property type="component" value="Unassembled WGS sequence"/>
</dbReference>
<dbReference type="InterPro" id="IPR034964">
    <property type="entry name" value="LS"/>
</dbReference>
<comment type="caution">
    <text evidence="7">Lacks conserved residue(s) required for the propagation of feature annotation.</text>
</comment>
<evidence type="ECO:0000256" key="1">
    <source>
        <dbReference type="ARBA" id="ARBA00004917"/>
    </source>
</evidence>
<protein>
    <recommendedName>
        <fullName evidence="3 7">6,7-dimethyl-8-ribityllumazine synthase</fullName>
        <shortName evidence="7">DMRL synthase</shortName>
        <shortName evidence="7">LS</shortName>
        <shortName evidence="7">Lumazine synthase</shortName>
        <ecNumber evidence="3 7">2.5.1.78</ecNumber>
    </recommendedName>
</protein>
<evidence type="ECO:0000313" key="9">
    <source>
        <dbReference type="Proteomes" id="UP000092504"/>
    </source>
</evidence>
<dbReference type="GO" id="GO:0005829">
    <property type="term" value="C:cytosol"/>
    <property type="evidence" value="ECO:0007669"/>
    <property type="project" value="TreeGrafter"/>
</dbReference>
<name>A0A1B8NYI5_HALEL</name>
<dbReference type="UniPathway" id="UPA00275">
    <property type="reaction ID" value="UER00404"/>
</dbReference>
<organism evidence="8 9">
    <name type="scientific">Halomonas elongata</name>
    <dbReference type="NCBI Taxonomy" id="2746"/>
    <lineage>
        <taxon>Bacteria</taxon>
        <taxon>Pseudomonadati</taxon>
        <taxon>Pseudomonadota</taxon>
        <taxon>Gammaproteobacteria</taxon>
        <taxon>Oceanospirillales</taxon>
        <taxon>Halomonadaceae</taxon>
        <taxon>Halomonas</taxon>
    </lineage>
</organism>
<reference evidence="8 9" key="1">
    <citation type="submission" date="2016-06" db="EMBL/GenBank/DDBJ databases">
        <title>Genome sequence of halotolerant plant growth promoting strain of Halomonas elongata HEK1 isolated from salterns of Rann of Kutch, Gujarat, India.</title>
        <authorList>
            <person name="Gaba S."/>
            <person name="Singh R.N."/>
            <person name="Abrol S."/>
            <person name="Kaushik R."/>
            <person name="Saxena A.K."/>
        </authorList>
    </citation>
    <scope>NUCLEOTIDE SEQUENCE [LARGE SCALE GENOMIC DNA]</scope>
    <source>
        <strain evidence="8 9">HEK1</strain>
    </source>
</reference>
<comment type="caution">
    <text evidence="8">The sequence shown here is derived from an EMBL/GenBank/DDBJ whole genome shotgun (WGS) entry which is preliminary data.</text>
</comment>
<feature type="binding site" evidence="7">
    <location>
        <position position="19"/>
    </location>
    <ligand>
        <name>5-amino-6-(D-ribitylamino)uracil</name>
        <dbReference type="ChEBI" id="CHEBI:15934"/>
    </ligand>
</feature>
<evidence type="ECO:0000256" key="6">
    <source>
        <dbReference type="ARBA" id="ARBA00048785"/>
    </source>
</evidence>
<comment type="pathway">
    <text evidence="1 7">Cofactor biosynthesis; riboflavin biosynthesis; riboflavin from 2-hydroxy-3-oxobutyl phosphate and 5-amino-6-(D-ribitylamino)uracil: step 1/2.</text>
</comment>
<comment type="subunit">
    <text evidence="7">Forms an icosahedral capsid composed of 60 subunits, arranged as a dodecamer of pentamers.</text>
</comment>
<evidence type="ECO:0000256" key="5">
    <source>
        <dbReference type="ARBA" id="ARBA00022679"/>
    </source>
</evidence>
<dbReference type="GO" id="GO:0000906">
    <property type="term" value="F:6,7-dimethyl-8-ribityllumazine synthase activity"/>
    <property type="evidence" value="ECO:0007669"/>
    <property type="project" value="UniProtKB-UniRule"/>
</dbReference>
<dbReference type="OMA" id="PHHFHEH"/>
<dbReference type="GeneID" id="91008388"/>
<feature type="binding site" evidence="7">
    <location>
        <position position="125"/>
    </location>
    <ligand>
        <name>(2S)-2-hydroxy-3-oxobutyl phosphate</name>
        <dbReference type="ChEBI" id="CHEBI:58830"/>
    </ligand>
</feature>
<gene>
    <name evidence="8" type="primary">ribH2</name>
    <name evidence="7" type="synonym">ribH</name>
    <name evidence="8" type="ORF">A8U91_04130</name>
</gene>
<evidence type="ECO:0000256" key="7">
    <source>
        <dbReference type="HAMAP-Rule" id="MF_00178"/>
    </source>
</evidence>
<dbReference type="Gene3D" id="3.40.50.960">
    <property type="entry name" value="Lumazine/riboflavin synthase"/>
    <property type="match status" value="1"/>
</dbReference>
<feature type="binding site" evidence="7">
    <location>
        <position position="111"/>
    </location>
    <ligand>
        <name>5-amino-6-(D-ribitylamino)uracil</name>
        <dbReference type="ChEBI" id="CHEBI:15934"/>
    </ligand>
</feature>
<keyword evidence="4 7" id="KW-0686">Riboflavin biosynthesis</keyword>
<keyword evidence="5 7" id="KW-0808">Transferase</keyword>
<proteinExistence type="inferred from homology"/>
<comment type="catalytic activity">
    <reaction evidence="6 7">
        <text>(2S)-2-hydroxy-3-oxobutyl phosphate + 5-amino-6-(D-ribitylamino)uracil = 6,7-dimethyl-8-(1-D-ribityl)lumazine + phosphate + 2 H2O + H(+)</text>
        <dbReference type="Rhea" id="RHEA:26152"/>
        <dbReference type="ChEBI" id="CHEBI:15377"/>
        <dbReference type="ChEBI" id="CHEBI:15378"/>
        <dbReference type="ChEBI" id="CHEBI:15934"/>
        <dbReference type="ChEBI" id="CHEBI:43474"/>
        <dbReference type="ChEBI" id="CHEBI:58201"/>
        <dbReference type="ChEBI" id="CHEBI:58830"/>
        <dbReference type="EC" id="2.5.1.78"/>
    </reaction>
</comment>
<dbReference type="NCBIfam" id="NF009084">
    <property type="entry name" value="PRK12419.1"/>
    <property type="match status" value="1"/>
</dbReference>
<dbReference type="PANTHER" id="PTHR21058:SF0">
    <property type="entry name" value="6,7-DIMETHYL-8-RIBITYLLUMAZINE SYNTHASE"/>
    <property type="match status" value="1"/>
</dbReference>
<dbReference type="EMBL" id="MAJD01000002">
    <property type="protein sequence ID" value="OBX35059.1"/>
    <property type="molecule type" value="Genomic_DNA"/>
</dbReference>
<dbReference type="RefSeq" id="WP_013330953.1">
    <property type="nucleotide sequence ID" value="NZ_CP087224.1"/>
</dbReference>
<sequence length="160" mass="17661">MNQSNTDHAPRIAFIQASWHSDIVGQAQEAFTTTLAEQHGIERERVEVFSVAGAYEIPLQAKLLARSGRYAAIIGAGFVVDGGIYRHDFVAQAVIDGMMRVQLDTEVPVLSVVLTPHHFHEHATHTAFYHEHFLTKGREAADACALTLENLSQARKLTEA</sequence>
<evidence type="ECO:0000256" key="2">
    <source>
        <dbReference type="ARBA" id="ARBA00007424"/>
    </source>
</evidence>
<evidence type="ECO:0000256" key="3">
    <source>
        <dbReference type="ARBA" id="ARBA00012664"/>
    </source>
</evidence>
<feature type="active site" description="Proton donor" evidence="7">
    <location>
        <position position="86"/>
    </location>
</feature>
<dbReference type="PATRIC" id="fig|2746.7.peg.4248"/>
<dbReference type="HAMAP" id="MF_00178">
    <property type="entry name" value="Lumazine_synth"/>
    <property type="match status" value="1"/>
</dbReference>
<dbReference type="EC" id="2.5.1.78" evidence="3 7"/>
<dbReference type="SUPFAM" id="SSF52121">
    <property type="entry name" value="Lumazine synthase"/>
    <property type="match status" value="1"/>
</dbReference>
<dbReference type="Pfam" id="PF00885">
    <property type="entry name" value="DMRL_synthase"/>
    <property type="match status" value="1"/>
</dbReference>
<comment type="similarity">
    <text evidence="2 7">Belongs to the DMRL synthase family.</text>
</comment>
<feature type="binding site" evidence="7">
    <location>
        <begin position="78"/>
        <end position="80"/>
    </location>
    <ligand>
        <name>5-amino-6-(D-ribitylamino)uracil</name>
        <dbReference type="ChEBI" id="CHEBI:15934"/>
    </ligand>
</feature>
<comment type="function">
    <text evidence="7">Catalyzes the formation of 6,7-dimethyl-8-ribityllumazine by condensation of 5-amino-6-(D-ribitylamino)uracil with 3,4-dihydroxy-2-butanone 4-phosphate. This is the penultimate step in the biosynthesis of riboflavin.</text>
</comment>
<dbReference type="PANTHER" id="PTHR21058">
    <property type="entry name" value="6,7-DIMETHYL-8-RIBITYLLUMAZINE SYNTHASE DMRL SYNTHASE LUMAZINE SYNTHASE"/>
    <property type="match status" value="1"/>
</dbReference>
<accession>A0A1B8NYI5</accession>
<dbReference type="InterPro" id="IPR036467">
    <property type="entry name" value="LS/RS_sf"/>
</dbReference>